<keyword evidence="2" id="KW-0964">Secreted</keyword>
<evidence type="ECO:0000256" key="5">
    <source>
        <dbReference type="ARBA" id="ARBA00022825"/>
    </source>
</evidence>
<dbReference type="GO" id="GO:0005615">
    <property type="term" value="C:extracellular space"/>
    <property type="evidence" value="ECO:0007669"/>
    <property type="project" value="TreeGrafter"/>
</dbReference>
<evidence type="ECO:0000256" key="2">
    <source>
        <dbReference type="ARBA" id="ARBA00022525"/>
    </source>
</evidence>
<dbReference type="Proteomes" id="UP000515140">
    <property type="component" value="Unplaced"/>
</dbReference>
<evidence type="ECO:0000256" key="6">
    <source>
        <dbReference type="ARBA" id="ARBA00023157"/>
    </source>
</evidence>
<dbReference type="InterPro" id="IPR018114">
    <property type="entry name" value="TRYPSIN_HIS"/>
</dbReference>
<keyword evidence="9" id="KW-1185">Reference proteome</keyword>
<keyword evidence="6" id="KW-1015">Disulfide bond</keyword>
<organism evidence="9 10">
    <name type="scientific">Phascolarctos cinereus</name>
    <name type="common">Koala</name>
    <dbReference type="NCBI Taxonomy" id="38626"/>
    <lineage>
        <taxon>Eukaryota</taxon>
        <taxon>Metazoa</taxon>
        <taxon>Chordata</taxon>
        <taxon>Craniata</taxon>
        <taxon>Vertebrata</taxon>
        <taxon>Euteleostomi</taxon>
        <taxon>Mammalia</taxon>
        <taxon>Metatheria</taxon>
        <taxon>Diprotodontia</taxon>
        <taxon>Phascolarctidae</taxon>
        <taxon>Phascolarctos</taxon>
    </lineage>
</organism>
<dbReference type="PRINTS" id="PR00722">
    <property type="entry name" value="CHYMOTRYPSIN"/>
</dbReference>
<evidence type="ECO:0000313" key="9">
    <source>
        <dbReference type="Proteomes" id="UP000515140"/>
    </source>
</evidence>
<dbReference type="RefSeq" id="XP_020853593.1">
    <property type="nucleotide sequence ID" value="XM_020997934.1"/>
</dbReference>
<gene>
    <name evidence="10" type="primary">LOC110216118</name>
</gene>
<evidence type="ECO:0000256" key="3">
    <source>
        <dbReference type="ARBA" id="ARBA00022670"/>
    </source>
</evidence>
<comment type="subcellular location">
    <subcellularLocation>
        <location evidence="1">Secreted</location>
    </subcellularLocation>
</comment>
<dbReference type="AlphaFoldDB" id="A0A6P5L697"/>
<evidence type="ECO:0000256" key="1">
    <source>
        <dbReference type="ARBA" id="ARBA00004613"/>
    </source>
</evidence>
<dbReference type="InterPro" id="IPR043504">
    <property type="entry name" value="Peptidase_S1_PA_chymotrypsin"/>
</dbReference>
<dbReference type="PROSITE" id="PS00134">
    <property type="entry name" value="TRYPSIN_HIS"/>
    <property type="match status" value="1"/>
</dbReference>
<evidence type="ECO:0000256" key="7">
    <source>
        <dbReference type="SAM" id="SignalP"/>
    </source>
</evidence>
<keyword evidence="3" id="KW-0645">Protease</keyword>
<name>A0A6P5L697_PHACI</name>
<protein>
    <submittedName>
        <fullName evidence="10">Serine protease 58-like</fullName>
    </submittedName>
</protein>
<dbReference type="GO" id="GO:0004252">
    <property type="term" value="F:serine-type endopeptidase activity"/>
    <property type="evidence" value="ECO:0007669"/>
    <property type="project" value="InterPro"/>
</dbReference>
<dbReference type="InParanoid" id="A0A6P5L697"/>
<dbReference type="PROSITE" id="PS50240">
    <property type="entry name" value="TRYPSIN_DOM"/>
    <property type="match status" value="1"/>
</dbReference>
<dbReference type="PANTHER" id="PTHR24264">
    <property type="entry name" value="TRYPSIN-RELATED"/>
    <property type="match status" value="1"/>
</dbReference>
<dbReference type="Pfam" id="PF00089">
    <property type="entry name" value="Trypsin"/>
    <property type="match status" value="1"/>
</dbReference>
<feature type="signal peptide" evidence="7">
    <location>
        <begin position="1"/>
        <end position="15"/>
    </location>
</feature>
<dbReference type="InterPro" id="IPR050127">
    <property type="entry name" value="Serine_Proteases_S1"/>
</dbReference>
<keyword evidence="7" id="KW-0732">Signal</keyword>
<dbReference type="InterPro" id="IPR001254">
    <property type="entry name" value="Trypsin_dom"/>
</dbReference>
<dbReference type="Gene3D" id="2.40.10.10">
    <property type="entry name" value="Trypsin-like serine proteases"/>
    <property type="match status" value="2"/>
</dbReference>
<evidence type="ECO:0000259" key="8">
    <source>
        <dbReference type="PROSITE" id="PS50240"/>
    </source>
</evidence>
<dbReference type="GO" id="GO:0006508">
    <property type="term" value="P:proteolysis"/>
    <property type="evidence" value="ECO:0007669"/>
    <property type="project" value="UniProtKB-KW"/>
</dbReference>
<keyword evidence="5" id="KW-0720">Serine protease</keyword>
<accession>A0A6P5L697</accession>
<feature type="chain" id="PRO_5027997048" evidence="7">
    <location>
        <begin position="16"/>
        <end position="123"/>
    </location>
</feature>
<dbReference type="SUPFAM" id="SSF50494">
    <property type="entry name" value="Trypsin-like serine proteases"/>
    <property type="match status" value="1"/>
</dbReference>
<reference evidence="10" key="1">
    <citation type="submission" date="2025-08" db="UniProtKB">
        <authorList>
            <consortium name="RefSeq"/>
        </authorList>
    </citation>
    <scope>IDENTIFICATION</scope>
    <source>
        <tissue evidence="10">Spleen</tissue>
    </source>
</reference>
<dbReference type="GeneID" id="110216118"/>
<sequence>MMYILFFNLLSVAVALPMFHDDTGEMELPYLVYLRSSFQPCTGTLIHPQWVVTAAHCYLLCLKIIWQDYTFNDRQPTEQELPYEKVISHPNFTSISSEHDIMLIKLATSIQLTKKVSKCKIAS</sequence>
<proteinExistence type="predicted"/>
<evidence type="ECO:0000313" key="10">
    <source>
        <dbReference type="RefSeq" id="XP_020853593.1"/>
    </source>
</evidence>
<evidence type="ECO:0000256" key="4">
    <source>
        <dbReference type="ARBA" id="ARBA00022801"/>
    </source>
</evidence>
<dbReference type="KEGG" id="pcw:110216118"/>
<dbReference type="FunFam" id="2.40.10.10:FF:000005">
    <property type="entry name" value="Serine protease 37"/>
    <property type="match status" value="1"/>
</dbReference>
<dbReference type="InterPro" id="IPR009003">
    <property type="entry name" value="Peptidase_S1_PA"/>
</dbReference>
<dbReference type="InterPro" id="IPR001314">
    <property type="entry name" value="Peptidase_S1A"/>
</dbReference>
<feature type="domain" description="Peptidase S1" evidence="8">
    <location>
        <begin position="9"/>
        <end position="123"/>
    </location>
</feature>
<dbReference type="PANTHER" id="PTHR24264:SF65">
    <property type="entry name" value="SRCR DOMAIN-CONTAINING PROTEIN"/>
    <property type="match status" value="1"/>
</dbReference>
<keyword evidence="4" id="KW-0378">Hydrolase</keyword>